<keyword evidence="13" id="KW-1185">Reference proteome</keyword>
<feature type="binding site" evidence="7 8">
    <location>
        <position position="78"/>
    </location>
    <ligand>
        <name>S-adenosyl-L-methionine</name>
        <dbReference type="ChEBI" id="CHEBI:59789"/>
    </ligand>
</feature>
<protein>
    <recommendedName>
        <fullName evidence="7">Ribosomal RNA small subunit methyltransferase A</fullName>
        <ecNumber evidence="7">2.1.1.182</ecNumber>
    </recommendedName>
    <alternativeName>
        <fullName evidence="7">16S rRNA (adenine(1518)-N(6)/adenine(1519)-N(6))-dimethyltransferase</fullName>
    </alternativeName>
    <alternativeName>
        <fullName evidence="7">16S rRNA dimethyladenosine transferase</fullName>
    </alternativeName>
    <alternativeName>
        <fullName evidence="7">16S rRNA dimethylase</fullName>
    </alternativeName>
    <alternativeName>
        <fullName evidence="7">S-adenosylmethionine-6-N', N'-adenosyl(rRNA) dimethyltransferase</fullName>
    </alternativeName>
</protein>
<evidence type="ECO:0000256" key="5">
    <source>
        <dbReference type="ARBA" id="ARBA00022691"/>
    </source>
</evidence>
<keyword evidence="6 7" id="KW-0694">RNA-binding</keyword>
<dbReference type="InterPro" id="IPR001737">
    <property type="entry name" value="KsgA/Erm"/>
</dbReference>
<dbReference type="InterPro" id="IPR011530">
    <property type="entry name" value="rRNA_adenine_dimethylase"/>
</dbReference>
<dbReference type="EMBL" id="AUZJ01000017">
    <property type="protein sequence ID" value="ERF61082.1"/>
    <property type="molecule type" value="Genomic_DNA"/>
</dbReference>
<evidence type="ECO:0000256" key="1">
    <source>
        <dbReference type="ARBA" id="ARBA00022490"/>
    </source>
</evidence>
<comment type="function">
    <text evidence="7">Specifically dimethylates two adjacent adenosines (A1518 and A1519) in the loop of a conserved hairpin near the 3'-end of 16S rRNA in the 30S particle. May play a critical role in biogenesis of 30S subunits.</text>
</comment>
<organism evidence="10 12">
    <name type="scientific">Treponema socranskii subsp. socranskii VPI DR56BR1116 = ATCC 35536</name>
    <dbReference type="NCBI Taxonomy" id="1125725"/>
    <lineage>
        <taxon>Bacteria</taxon>
        <taxon>Pseudomonadati</taxon>
        <taxon>Spirochaetota</taxon>
        <taxon>Spirochaetia</taxon>
        <taxon>Spirochaetales</taxon>
        <taxon>Treponemataceae</taxon>
        <taxon>Treponema</taxon>
    </lineage>
</organism>
<evidence type="ECO:0000313" key="13">
    <source>
        <dbReference type="Proteomes" id="UP000016646"/>
    </source>
</evidence>
<evidence type="ECO:0000256" key="7">
    <source>
        <dbReference type="HAMAP-Rule" id="MF_00607"/>
    </source>
</evidence>
<dbReference type="GO" id="GO:0052908">
    <property type="term" value="F:16S rRNA (adenine(1518)-N(6)/adenine(1519)-N(6))-dimethyltransferase activity"/>
    <property type="evidence" value="ECO:0007669"/>
    <property type="project" value="UniProtKB-EC"/>
</dbReference>
<dbReference type="InterPro" id="IPR020598">
    <property type="entry name" value="rRNA_Ade_methylase_Trfase_N"/>
</dbReference>
<accession>U2MTV6</accession>
<evidence type="ECO:0000256" key="6">
    <source>
        <dbReference type="ARBA" id="ARBA00022884"/>
    </source>
</evidence>
<feature type="binding site" evidence="7 8">
    <location>
        <position position="30"/>
    </location>
    <ligand>
        <name>S-adenosyl-L-methionine</name>
        <dbReference type="ChEBI" id="CHEBI:59789"/>
    </ligand>
</feature>
<evidence type="ECO:0000259" key="9">
    <source>
        <dbReference type="SMART" id="SM00650"/>
    </source>
</evidence>
<dbReference type="STRING" id="1125725.HMPREF1325_1573"/>
<comment type="catalytic activity">
    <reaction evidence="7">
        <text>adenosine(1518)/adenosine(1519) in 16S rRNA + 4 S-adenosyl-L-methionine = N(6)-dimethyladenosine(1518)/N(6)-dimethyladenosine(1519) in 16S rRNA + 4 S-adenosyl-L-homocysteine + 4 H(+)</text>
        <dbReference type="Rhea" id="RHEA:19609"/>
        <dbReference type="Rhea" id="RHEA-COMP:10232"/>
        <dbReference type="Rhea" id="RHEA-COMP:10233"/>
        <dbReference type="ChEBI" id="CHEBI:15378"/>
        <dbReference type="ChEBI" id="CHEBI:57856"/>
        <dbReference type="ChEBI" id="CHEBI:59789"/>
        <dbReference type="ChEBI" id="CHEBI:74411"/>
        <dbReference type="ChEBI" id="CHEBI:74493"/>
        <dbReference type="EC" id="2.1.1.182"/>
    </reaction>
</comment>
<dbReference type="Proteomes" id="UP000016646">
    <property type="component" value="Unassembled WGS sequence"/>
</dbReference>
<feature type="domain" description="Ribosomal RNA adenine methylase transferase N-terminal" evidence="9">
    <location>
        <begin position="37"/>
        <end position="212"/>
    </location>
</feature>
<evidence type="ECO:0000256" key="3">
    <source>
        <dbReference type="ARBA" id="ARBA00022603"/>
    </source>
</evidence>
<sequence length="288" mass="31757">MTIPDYNSPAALKALLDANGFSMQKKFGQNFLVNASARERIVRALEIERGMRVWEIGPGLGSMTKPLLDAGAHVRAFEIDKGFIKLLSDFFKAEIEEGTLRIVSGDAVKTWKSAYEDSGLPDRFFGNLPYSIAASLIADTIERGVRFDKAVVTVQKEVADRMTAKEGGDERSSFSVLCQWAYDVKGLFDLASGNFWPKPHVASRAVVMTKKKDFPACENPSLFIKMQRALFSSRRKNIRNNLTAFTGSAERAERALTLAALDPSLRAETLSLAELLRLSDALNSAILA</sequence>
<dbReference type="PATRIC" id="fig|1125725.3.peg.857"/>
<dbReference type="Gene3D" id="1.10.8.100">
    <property type="entry name" value="Ribosomal RNA adenine dimethylase-like, domain 2"/>
    <property type="match status" value="1"/>
</dbReference>
<dbReference type="SMART" id="SM00650">
    <property type="entry name" value="rADc"/>
    <property type="match status" value="1"/>
</dbReference>
<dbReference type="PROSITE" id="PS51689">
    <property type="entry name" value="SAM_RNA_A_N6_MT"/>
    <property type="match status" value="1"/>
</dbReference>
<dbReference type="GO" id="GO:0005829">
    <property type="term" value="C:cytosol"/>
    <property type="evidence" value="ECO:0007669"/>
    <property type="project" value="TreeGrafter"/>
</dbReference>
<comment type="similarity">
    <text evidence="7">Belongs to the class I-like SAM-binding methyltransferase superfamily. rRNA adenine N(6)-methyltransferase family. RsmA subfamily.</text>
</comment>
<dbReference type="AlphaFoldDB" id="U2MTV6"/>
<dbReference type="OrthoDB" id="9814755at2"/>
<keyword evidence="1 7" id="KW-0963">Cytoplasm</keyword>
<dbReference type="InterPro" id="IPR020596">
    <property type="entry name" value="rRNA_Ade_Mease_Trfase_CS"/>
</dbReference>
<dbReference type="InterPro" id="IPR023165">
    <property type="entry name" value="rRNA_Ade_diMease-like_C"/>
</dbReference>
<dbReference type="PANTHER" id="PTHR11727:SF7">
    <property type="entry name" value="DIMETHYLADENOSINE TRANSFERASE-RELATED"/>
    <property type="match status" value="1"/>
</dbReference>
<dbReference type="SUPFAM" id="SSF53335">
    <property type="entry name" value="S-adenosyl-L-methionine-dependent methyltransferases"/>
    <property type="match status" value="1"/>
</dbReference>
<dbReference type="CDD" id="cd02440">
    <property type="entry name" value="AdoMet_MTases"/>
    <property type="match status" value="1"/>
</dbReference>
<dbReference type="EMBL" id="AVQI01000006">
    <property type="protein sequence ID" value="ERK05060.1"/>
    <property type="molecule type" value="Genomic_DNA"/>
</dbReference>
<dbReference type="GO" id="GO:0003723">
    <property type="term" value="F:RNA binding"/>
    <property type="evidence" value="ECO:0007669"/>
    <property type="project" value="UniProtKB-UniRule"/>
</dbReference>
<comment type="subcellular location">
    <subcellularLocation>
        <location evidence="7">Cytoplasm</location>
    </subcellularLocation>
</comment>
<dbReference type="NCBIfam" id="TIGR00755">
    <property type="entry name" value="ksgA"/>
    <property type="match status" value="1"/>
</dbReference>
<dbReference type="Proteomes" id="UP000016412">
    <property type="component" value="Unassembled WGS sequence"/>
</dbReference>
<feature type="binding site" evidence="7 8">
    <location>
        <position position="57"/>
    </location>
    <ligand>
        <name>S-adenosyl-L-methionine</name>
        <dbReference type="ChEBI" id="CHEBI:59789"/>
    </ligand>
</feature>
<gene>
    <name evidence="7 10" type="primary">rsmA</name>
    <name evidence="7" type="synonym">ksgA</name>
    <name evidence="11" type="ORF">HMPREF0860_0600</name>
    <name evidence="10" type="ORF">HMPREF1325_1573</name>
</gene>
<dbReference type="Gene3D" id="3.40.50.150">
    <property type="entry name" value="Vaccinia Virus protein VP39"/>
    <property type="match status" value="1"/>
</dbReference>
<feature type="binding site" evidence="7 8">
    <location>
        <position position="127"/>
    </location>
    <ligand>
        <name>S-adenosyl-L-methionine</name>
        <dbReference type="ChEBI" id="CHEBI:59789"/>
    </ligand>
</feature>
<keyword evidence="5 7" id="KW-0949">S-adenosyl-L-methionine</keyword>
<reference evidence="12 13" key="1">
    <citation type="submission" date="2013-08" db="EMBL/GenBank/DDBJ databases">
        <authorList>
            <person name="Durkin A.S."/>
            <person name="Haft D.R."/>
            <person name="McCorrison J."/>
            <person name="Torralba M."/>
            <person name="Gillis M."/>
            <person name="Haft D.H."/>
            <person name="Methe B."/>
            <person name="Sutton G."/>
            <person name="Nelson K.E."/>
        </authorList>
    </citation>
    <scope>NUCLEOTIDE SEQUENCE [LARGE SCALE GENOMIC DNA]</scope>
    <source>
        <strain evidence="11 13">ATCC 35536</strain>
        <strain evidence="10 12">VPI DR56BR1116</strain>
    </source>
</reference>
<name>U2MTV6_TRESO</name>
<comment type="caution">
    <text evidence="10">The sequence shown here is derived from an EMBL/GenBank/DDBJ whole genome shotgun (WGS) entry which is preliminary data.</text>
</comment>
<evidence type="ECO:0000256" key="8">
    <source>
        <dbReference type="PROSITE-ProRule" id="PRU01026"/>
    </source>
</evidence>
<dbReference type="RefSeq" id="WP_021329924.1">
    <property type="nucleotide sequence ID" value="NZ_AUZJ01000017.1"/>
</dbReference>
<keyword evidence="4 7" id="KW-0808">Transferase</keyword>
<feature type="binding site" evidence="7 8">
    <location>
        <position position="106"/>
    </location>
    <ligand>
        <name>S-adenosyl-L-methionine</name>
        <dbReference type="ChEBI" id="CHEBI:59789"/>
    </ligand>
</feature>
<dbReference type="eggNOG" id="COG0030">
    <property type="taxonomic scope" value="Bacteria"/>
</dbReference>
<evidence type="ECO:0000313" key="11">
    <source>
        <dbReference type="EMBL" id="ERK05060.1"/>
    </source>
</evidence>
<proteinExistence type="inferred from homology"/>
<evidence type="ECO:0000313" key="12">
    <source>
        <dbReference type="Proteomes" id="UP000016412"/>
    </source>
</evidence>
<evidence type="ECO:0000256" key="4">
    <source>
        <dbReference type="ARBA" id="ARBA00022679"/>
    </source>
</evidence>
<dbReference type="PANTHER" id="PTHR11727">
    <property type="entry name" value="DIMETHYLADENOSINE TRANSFERASE"/>
    <property type="match status" value="1"/>
</dbReference>
<dbReference type="PROSITE" id="PS01131">
    <property type="entry name" value="RRNA_A_DIMETH"/>
    <property type="match status" value="1"/>
</dbReference>
<keyword evidence="3 7" id="KW-0489">Methyltransferase</keyword>
<dbReference type="Pfam" id="PF00398">
    <property type="entry name" value="RrnaAD"/>
    <property type="match status" value="1"/>
</dbReference>
<keyword evidence="2 7" id="KW-0698">rRNA processing</keyword>
<evidence type="ECO:0000313" key="10">
    <source>
        <dbReference type="EMBL" id="ERF61082.1"/>
    </source>
</evidence>
<dbReference type="InterPro" id="IPR029063">
    <property type="entry name" value="SAM-dependent_MTases_sf"/>
</dbReference>
<evidence type="ECO:0000256" key="2">
    <source>
        <dbReference type="ARBA" id="ARBA00022552"/>
    </source>
</evidence>
<feature type="binding site" evidence="7 8">
    <location>
        <position position="32"/>
    </location>
    <ligand>
        <name>S-adenosyl-L-methionine</name>
        <dbReference type="ChEBI" id="CHEBI:59789"/>
    </ligand>
</feature>
<dbReference type="EC" id="2.1.1.182" evidence="7"/>
<dbReference type="HAMAP" id="MF_00607">
    <property type="entry name" value="16SrRNA_methyltr_A"/>
    <property type="match status" value="1"/>
</dbReference>